<protein>
    <submittedName>
        <fullName evidence="11">Dimethylsulfoxide reductase, chain B</fullName>
    </submittedName>
</protein>
<dbReference type="Gene3D" id="3.30.70.20">
    <property type="match status" value="2"/>
</dbReference>
<name>A0A369M541_EGGLN</name>
<dbReference type="Pfam" id="PF13247">
    <property type="entry name" value="Fer4_11"/>
    <property type="match status" value="1"/>
</dbReference>
<evidence type="ECO:0000256" key="2">
    <source>
        <dbReference type="ARBA" id="ARBA00003584"/>
    </source>
</evidence>
<dbReference type="InterPro" id="IPR014297">
    <property type="entry name" value="DMSO_DmsB"/>
</dbReference>
<evidence type="ECO:0000259" key="10">
    <source>
        <dbReference type="PROSITE" id="PS51379"/>
    </source>
</evidence>
<evidence type="ECO:0000313" key="12">
    <source>
        <dbReference type="Proteomes" id="UP000253970"/>
    </source>
</evidence>
<sequence length="216" mass="23298">MSQQAFFFDGTRCSGCKTCMFACKDAYDLDVGTAYRRVFEYTGGDTVRNGDGTFGSTCFSYNVSVACNHCDDPVCVRVCPTEAMHKDEQTGLVSVNDRHCIGCGYCHLSCPYSAPRVDRVKGHSVKCDGCIERVAAGEKPVCVEACPARALDFGPVGEMKKLGERAAIAPLPLPEATVPNLFVKQSADARPAESKDGVVANLLEVGFRATDKEIME</sequence>
<dbReference type="InterPro" id="IPR017900">
    <property type="entry name" value="4Fe4S_Fe_S_CS"/>
</dbReference>
<evidence type="ECO:0000256" key="7">
    <source>
        <dbReference type="ARBA" id="ARBA00022982"/>
    </source>
</evidence>
<dbReference type="PANTHER" id="PTHR43177:SF5">
    <property type="entry name" value="ANAEROBIC DIMETHYL SULFOXIDE REDUCTASE CHAIN B-RELATED"/>
    <property type="match status" value="1"/>
</dbReference>
<evidence type="ECO:0000256" key="1">
    <source>
        <dbReference type="ARBA" id="ARBA00001966"/>
    </source>
</evidence>
<keyword evidence="3" id="KW-0813">Transport</keyword>
<reference evidence="11 12" key="1">
    <citation type="journal article" date="2018" name="Elife">
        <title>Discovery and characterization of a prevalent human gut bacterial enzyme sufficient for the inactivation of a family of plant toxins.</title>
        <authorList>
            <person name="Koppel N."/>
            <person name="Bisanz J.E."/>
            <person name="Pandelia M.E."/>
            <person name="Turnbaugh P.J."/>
            <person name="Balskus E.P."/>
        </authorList>
    </citation>
    <scope>NUCLEOTIDE SEQUENCE [LARGE SCALE GENOMIC DNA]</scope>
    <source>
        <strain evidence="11 12">W1 BHI 6</strain>
    </source>
</reference>
<feature type="domain" description="4Fe-4S ferredoxin-type" evidence="10">
    <location>
        <begin position="4"/>
        <end position="32"/>
    </location>
</feature>
<evidence type="ECO:0000256" key="8">
    <source>
        <dbReference type="ARBA" id="ARBA00023004"/>
    </source>
</evidence>
<accession>A0A369M541</accession>
<dbReference type="SUPFAM" id="SSF54862">
    <property type="entry name" value="4Fe-4S ferredoxins"/>
    <property type="match status" value="1"/>
</dbReference>
<dbReference type="NCBIfam" id="TIGR02951">
    <property type="entry name" value="DMSO_dmsB"/>
    <property type="match status" value="1"/>
</dbReference>
<keyword evidence="8" id="KW-0408">Iron</keyword>
<evidence type="ECO:0000256" key="5">
    <source>
        <dbReference type="ARBA" id="ARBA00022723"/>
    </source>
</evidence>
<dbReference type="PROSITE" id="PS00198">
    <property type="entry name" value="4FE4S_FER_1"/>
    <property type="match status" value="1"/>
</dbReference>
<keyword evidence="6" id="KW-0677">Repeat</keyword>
<dbReference type="PANTHER" id="PTHR43177">
    <property type="entry name" value="PROTEIN NRFC"/>
    <property type="match status" value="1"/>
</dbReference>
<dbReference type="PROSITE" id="PS51379">
    <property type="entry name" value="4FE4S_FER_2"/>
    <property type="match status" value="3"/>
</dbReference>
<gene>
    <name evidence="11" type="primary">dmsB</name>
    <name evidence="11" type="ORF">C1875_14080</name>
</gene>
<proteinExistence type="predicted"/>
<feature type="domain" description="4Fe-4S ferredoxin-type" evidence="10">
    <location>
        <begin position="91"/>
        <end position="120"/>
    </location>
</feature>
<evidence type="ECO:0000256" key="4">
    <source>
        <dbReference type="ARBA" id="ARBA00022485"/>
    </source>
</evidence>
<dbReference type="EMBL" id="PPTU01000037">
    <property type="protein sequence ID" value="RDB66057.1"/>
    <property type="molecule type" value="Genomic_DNA"/>
</dbReference>
<organism evidence="11 12">
    <name type="scientific">Eggerthella lenta</name>
    <name type="common">Eubacterium lentum</name>
    <dbReference type="NCBI Taxonomy" id="84112"/>
    <lineage>
        <taxon>Bacteria</taxon>
        <taxon>Bacillati</taxon>
        <taxon>Actinomycetota</taxon>
        <taxon>Coriobacteriia</taxon>
        <taxon>Eggerthellales</taxon>
        <taxon>Eggerthellaceae</taxon>
        <taxon>Eggerthella</taxon>
    </lineage>
</organism>
<comment type="cofactor">
    <cofactor evidence="1">
        <name>[4Fe-4S] cluster</name>
        <dbReference type="ChEBI" id="CHEBI:49883"/>
    </cofactor>
</comment>
<keyword evidence="5" id="KW-0479">Metal-binding</keyword>
<dbReference type="CDD" id="cd16371">
    <property type="entry name" value="DMSOR_beta_like"/>
    <property type="match status" value="1"/>
</dbReference>
<evidence type="ECO:0000313" key="11">
    <source>
        <dbReference type="EMBL" id="RDB66057.1"/>
    </source>
</evidence>
<comment type="caution">
    <text evidence="11">The sequence shown here is derived from an EMBL/GenBank/DDBJ whole genome shotgun (WGS) entry which is preliminary data.</text>
</comment>
<comment type="function">
    <text evidence="2">Electron transfer subunit of the terminal reductase during anaerobic growth on various sulfoxide and N-oxide compounds.</text>
</comment>
<evidence type="ECO:0000256" key="3">
    <source>
        <dbReference type="ARBA" id="ARBA00022448"/>
    </source>
</evidence>
<dbReference type="InterPro" id="IPR017896">
    <property type="entry name" value="4Fe4S_Fe-S-bd"/>
</dbReference>
<feature type="domain" description="4Fe-4S ferredoxin-type" evidence="10">
    <location>
        <begin position="57"/>
        <end position="89"/>
    </location>
</feature>
<dbReference type="GO" id="GO:0051539">
    <property type="term" value="F:4 iron, 4 sulfur cluster binding"/>
    <property type="evidence" value="ECO:0007669"/>
    <property type="project" value="UniProtKB-KW"/>
</dbReference>
<keyword evidence="4" id="KW-0004">4Fe-4S</keyword>
<evidence type="ECO:0000256" key="6">
    <source>
        <dbReference type="ARBA" id="ARBA00022737"/>
    </source>
</evidence>
<dbReference type="RefSeq" id="WP_114534629.1">
    <property type="nucleotide sequence ID" value="NZ_JADNER010000016.1"/>
</dbReference>
<keyword evidence="7" id="KW-0249">Electron transport</keyword>
<keyword evidence="9" id="KW-0411">Iron-sulfur</keyword>
<dbReference type="InterPro" id="IPR050954">
    <property type="entry name" value="ET_IronSulfur_Cluster-Binding"/>
</dbReference>
<dbReference type="GO" id="GO:0046872">
    <property type="term" value="F:metal ion binding"/>
    <property type="evidence" value="ECO:0007669"/>
    <property type="project" value="UniProtKB-KW"/>
</dbReference>
<dbReference type="Proteomes" id="UP000253970">
    <property type="component" value="Unassembled WGS sequence"/>
</dbReference>
<dbReference type="AlphaFoldDB" id="A0A369M541"/>
<evidence type="ECO:0000256" key="9">
    <source>
        <dbReference type="ARBA" id="ARBA00023014"/>
    </source>
</evidence>